<dbReference type="EMBL" id="MN738796">
    <property type="protein sequence ID" value="QHT37426.1"/>
    <property type="molecule type" value="Genomic_DNA"/>
</dbReference>
<reference evidence="1" key="1">
    <citation type="journal article" date="2020" name="Nature">
        <title>Giant virus diversity and host interactions through global metagenomics.</title>
        <authorList>
            <person name="Schulz F."/>
            <person name="Roux S."/>
            <person name="Paez-Espino D."/>
            <person name="Jungbluth S."/>
            <person name="Walsh D.A."/>
            <person name="Denef V.J."/>
            <person name="McMahon K.D."/>
            <person name="Konstantinidis K.T."/>
            <person name="Eloe-Fadrosh E.A."/>
            <person name="Kyrpides N.C."/>
            <person name="Woyke T."/>
        </authorList>
    </citation>
    <scope>NUCLEOTIDE SEQUENCE</scope>
    <source>
        <strain evidence="1">GVMAG-S-ERX555997-44</strain>
    </source>
</reference>
<name>A0A6C0F6J5_9ZZZZ</name>
<organism evidence="1">
    <name type="scientific">viral metagenome</name>
    <dbReference type="NCBI Taxonomy" id="1070528"/>
    <lineage>
        <taxon>unclassified sequences</taxon>
        <taxon>metagenomes</taxon>
        <taxon>organismal metagenomes</taxon>
    </lineage>
</organism>
<sequence length="194" mass="22408">MYRKPSCMNFESSLNSICKWCISNPFIGKNDNNLSKKQMNEKMNKAEKNWGNLLIGRSPENQTSQWTTILGESIVAEILSSQGHTVYRPKNINGYKPDWEIEDAIIEVKTRNWTTSGTAGEKVFGVPYKYAEIPKLYGKPLKIVCVAYQEYELTHGKTKVFGEDISTEKKEMLAFWKERNIEFVKFSDIINNKF</sequence>
<accession>A0A6C0F6J5</accession>
<evidence type="ECO:0000313" key="1">
    <source>
        <dbReference type="EMBL" id="QHT37426.1"/>
    </source>
</evidence>
<protein>
    <submittedName>
        <fullName evidence="1">Uncharacterized protein</fullName>
    </submittedName>
</protein>
<proteinExistence type="predicted"/>
<dbReference type="AlphaFoldDB" id="A0A6C0F6J5"/>